<dbReference type="Pfam" id="PF22780">
    <property type="entry name" value="HI0933_like_1st"/>
    <property type="match status" value="1"/>
</dbReference>
<dbReference type="AlphaFoldDB" id="A0A395LNX6"/>
<protein>
    <submittedName>
        <fullName evidence="6">NAD(P)/FAD-dependent oxidoreductase</fullName>
    </submittedName>
</protein>
<dbReference type="Gene3D" id="3.50.50.60">
    <property type="entry name" value="FAD/NAD(P)-binding domain"/>
    <property type="match status" value="1"/>
</dbReference>
<keyword evidence="7" id="KW-1185">Reference proteome</keyword>
<gene>
    <name evidence="6" type="ORF">DL238_04555</name>
</gene>
<dbReference type="SUPFAM" id="SSF160996">
    <property type="entry name" value="HI0933 insert domain-like"/>
    <property type="match status" value="1"/>
</dbReference>
<dbReference type="Gene3D" id="1.10.8.260">
    <property type="entry name" value="HI0933 insert domain-like"/>
    <property type="match status" value="1"/>
</dbReference>
<evidence type="ECO:0000259" key="5">
    <source>
        <dbReference type="Pfam" id="PF22780"/>
    </source>
</evidence>
<dbReference type="RefSeq" id="WP_115492768.1">
    <property type="nucleotide sequence ID" value="NZ_JACHWW010000001.1"/>
</dbReference>
<dbReference type="Pfam" id="PF03486">
    <property type="entry name" value="HI0933_like"/>
    <property type="match status" value="1"/>
</dbReference>
<dbReference type="PANTHER" id="PTHR42887:SF2">
    <property type="entry name" value="OS12G0638800 PROTEIN"/>
    <property type="match status" value="1"/>
</dbReference>
<keyword evidence="3" id="KW-0274">FAD</keyword>
<dbReference type="NCBIfam" id="TIGR00275">
    <property type="entry name" value="aminoacetone oxidase family FAD-binding enzyme"/>
    <property type="match status" value="1"/>
</dbReference>
<dbReference type="PRINTS" id="PR00411">
    <property type="entry name" value="PNDRDTASEI"/>
</dbReference>
<comment type="cofactor">
    <cofactor evidence="1">
        <name>FAD</name>
        <dbReference type="ChEBI" id="CHEBI:57692"/>
    </cofactor>
</comment>
<organism evidence="6 7">
    <name type="scientific">Alteriqipengyuania lutimaris</name>
    <dbReference type="NCBI Taxonomy" id="1538146"/>
    <lineage>
        <taxon>Bacteria</taxon>
        <taxon>Pseudomonadati</taxon>
        <taxon>Pseudomonadota</taxon>
        <taxon>Alphaproteobacteria</taxon>
        <taxon>Sphingomonadales</taxon>
        <taxon>Erythrobacteraceae</taxon>
        <taxon>Alteriqipengyuania</taxon>
    </lineage>
</organism>
<dbReference type="OrthoDB" id="9773233at2"/>
<proteinExistence type="predicted"/>
<evidence type="ECO:0000313" key="6">
    <source>
        <dbReference type="EMBL" id="RDS78541.1"/>
    </source>
</evidence>
<dbReference type="InterPro" id="IPR055178">
    <property type="entry name" value="RsdA/BaiN/AoA(So)-like_dom"/>
</dbReference>
<evidence type="ECO:0000313" key="7">
    <source>
        <dbReference type="Proteomes" id="UP000254101"/>
    </source>
</evidence>
<dbReference type="InterPro" id="IPR023166">
    <property type="entry name" value="BaiN-like_dom_sf"/>
</dbReference>
<evidence type="ECO:0000259" key="4">
    <source>
        <dbReference type="Pfam" id="PF03486"/>
    </source>
</evidence>
<dbReference type="PRINTS" id="PR00368">
    <property type="entry name" value="FADPNR"/>
</dbReference>
<dbReference type="Proteomes" id="UP000254101">
    <property type="component" value="Unassembled WGS sequence"/>
</dbReference>
<feature type="domain" description="RsdA/BaiN/AoA(So)-like insert" evidence="5">
    <location>
        <begin position="187"/>
        <end position="334"/>
    </location>
</feature>
<evidence type="ECO:0000256" key="2">
    <source>
        <dbReference type="ARBA" id="ARBA00022630"/>
    </source>
</evidence>
<keyword evidence="2" id="KW-0285">Flavoprotein</keyword>
<dbReference type="InterPro" id="IPR057661">
    <property type="entry name" value="RsdA/BaiN/AoA(So)_Rossmann"/>
</dbReference>
<name>A0A395LNX6_9SPHN</name>
<dbReference type="PANTHER" id="PTHR42887">
    <property type="entry name" value="OS12G0638800 PROTEIN"/>
    <property type="match status" value="1"/>
</dbReference>
<dbReference type="InterPro" id="IPR004792">
    <property type="entry name" value="BaiN-like"/>
</dbReference>
<feature type="domain" description="RsdA/BaiN/AoA(So)-like Rossmann fold-like" evidence="4">
    <location>
        <begin position="4"/>
        <end position="387"/>
    </location>
</feature>
<dbReference type="Gene3D" id="2.40.30.10">
    <property type="entry name" value="Translation factors"/>
    <property type="match status" value="1"/>
</dbReference>
<evidence type="ECO:0000256" key="1">
    <source>
        <dbReference type="ARBA" id="ARBA00001974"/>
    </source>
</evidence>
<reference evidence="6 7" key="1">
    <citation type="submission" date="2018-07" db="EMBL/GenBank/DDBJ databases">
        <title>Erythrobacter nanhaiensis sp. nov., a novel member of the genus Erythrobacter isolated from the South China Sea.</title>
        <authorList>
            <person name="Chen X."/>
            <person name="Liu J."/>
        </authorList>
    </citation>
    <scope>NUCLEOTIDE SEQUENCE [LARGE SCALE GENOMIC DNA]</scope>
    <source>
        <strain evidence="6 7">S-5</strain>
    </source>
</reference>
<sequence>MDYDAIILGGGAAGLFCAGVAGQRGRRVLVLEKADAVGKKILISGGGRCNFTNLGAGPANYLSANPHFAKSALARYTARDFLDLVERYGIEWHEKTLGQLFCDGSAKQIVAMLLAECEKGAVDIRTGQEIGDVAHDGESFALEANGETHCAPTLVIATGGPSIPKMGATGIAYDLARQFGLKVVEPRPALVPLTLGGEDVLFRELSGVSAPVEARAGKATFREAALLTHKGLSGPAILQASSYWRHGEVLRIDFLPDAPRGWLIERKAQTPQATLAGVLRETLPERLATTLADRLALPGPLQGLADKALNRTEERLRGWQFHPNGTEGFAKAEVTAGGISTAELSSQTMEAKKLPGLYAIGEAVDVTGWLGGYNFQWAWASGQACGSAL</sequence>
<evidence type="ECO:0000256" key="3">
    <source>
        <dbReference type="ARBA" id="ARBA00022827"/>
    </source>
</evidence>
<dbReference type="InterPro" id="IPR036188">
    <property type="entry name" value="FAD/NAD-bd_sf"/>
</dbReference>
<comment type="caution">
    <text evidence="6">The sequence shown here is derived from an EMBL/GenBank/DDBJ whole genome shotgun (WGS) entry which is preliminary data.</text>
</comment>
<dbReference type="EMBL" id="QRBB01000001">
    <property type="protein sequence ID" value="RDS78541.1"/>
    <property type="molecule type" value="Genomic_DNA"/>
</dbReference>
<dbReference type="SUPFAM" id="SSF51905">
    <property type="entry name" value="FAD/NAD(P)-binding domain"/>
    <property type="match status" value="1"/>
</dbReference>
<accession>A0A395LNX6</accession>